<dbReference type="InterPro" id="IPR020845">
    <property type="entry name" value="AMP-binding_CS"/>
</dbReference>
<feature type="region of interest" description="Disordered" evidence="1">
    <location>
        <begin position="147"/>
        <end position="179"/>
    </location>
</feature>
<dbReference type="RefSeq" id="WP_315877577.1">
    <property type="nucleotide sequence ID" value="NZ_JAWCTQ010000010.1"/>
</dbReference>
<evidence type="ECO:0000259" key="2">
    <source>
        <dbReference type="Pfam" id="PF00501"/>
    </source>
</evidence>
<keyword evidence="4" id="KW-1185">Reference proteome</keyword>
<dbReference type="Gene3D" id="3.40.50.12780">
    <property type="entry name" value="N-terminal domain of ligase-like"/>
    <property type="match status" value="1"/>
</dbReference>
<dbReference type="PROSITE" id="PS00455">
    <property type="entry name" value="AMP_BINDING"/>
    <property type="match status" value="1"/>
</dbReference>
<dbReference type="SUPFAM" id="SSF56801">
    <property type="entry name" value="Acetyl-CoA synthetase-like"/>
    <property type="match status" value="1"/>
</dbReference>
<dbReference type="PANTHER" id="PTHR24096">
    <property type="entry name" value="LONG-CHAIN-FATTY-ACID--COA LIGASE"/>
    <property type="match status" value="1"/>
</dbReference>
<protein>
    <submittedName>
        <fullName evidence="3">Class I adenylate-forming enzyme family protein</fullName>
    </submittedName>
</protein>
<evidence type="ECO:0000256" key="1">
    <source>
        <dbReference type="SAM" id="MobiDB-lite"/>
    </source>
</evidence>
<evidence type="ECO:0000313" key="3">
    <source>
        <dbReference type="EMBL" id="MDT9682490.1"/>
    </source>
</evidence>
<organism evidence="3 4">
    <name type="scientific">Streptomyces tamarix</name>
    <dbReference type="NCBI Taxonomy" id="3078565"/>
    <lineage>
        <taxon>Bacteria</taxon>
        <taxon>Bacillati</taxon>
        <taxon>Actinomycetota</taxon>
        <taxon>Actinomycetes</taxon>
        <taxon>Kitasatosporales</taxon>
        <taxon>Streptomycetaceae</taxon>
        <taxon>Streptomyces</taxon>
    </lineage>
</organism>
<dbReference type="Proteomes" id="UP001250181">
    <property type="component" value="Unassembled WGS sequence"/>
</dbReference>
<dbReference type="InterPro" id="IPR000873">
    <property type="entry name" value="AMP-dep_synth/lig_dom"/>
</dbReference>
<feature type="domain" description="AMP-dependent synthetase/ligase" evidence="2">
    <location>
        <begin position="48"/>
        <end position="401"/>
    </location>
</feature>
<dbReference type="EMBL" id="JAWCTQ010000010">
    <property type="protein sequence ID" value="MDT9682490.1"/>
    <property type="molecule type" value="Genomic_DNA"/>
</dbReference>
<gene>
    <name evidence="3" type="ORF">RND61_10470</name>
</gene>
<reference evidence="3 4" key="1">
    <citation type="submission" date="2023-09" db="EMBL/GenBank/DDBJ databases">
        <title>Streptomyces sp. nov.: A antagonism against Alternaria gaisen Producing Streptochlin, Isolated from Tamarix root soil.</title>
        <authorList>
            <person name="Chen Y."/>
        </authorList>
    </citation>
    <scope>NUCLEOTIDE SEQUENCE [LARGE SCALE GENOMIC DNA]</scope>
    <source>
        <strain evidence="3 4">TRM76323</strain>
    </source>
</reference>
<name>A0ABU3QI94_9ACTN</name>
<evidence type="ECO:0000313" key="4">
    <source>
        <dbReference type="Proteomes" id="UP001250181"/>
    </source>
</evidence>
<dbReference type="InterPro" id="IPR042099">
    <property type="entry name" value="ANL_N_sf"/>
</dbReference>
<dbReference type="Pfam" id="PF00501">
    <property type="entry name" value="AMP-binding"/>
    <property type="match status" value="1"/>
</dbReference>
<sequence length="540" mass="59368">MATPSRKPINFGLLFDWHAGKEHQTEIHLDRPFDIAPERGTVYDGIALAALVREAGDWLYAAGLRAGDTLALVKRNHFDTVLLAGAAARIGVLPVLMSPVVRPDHLRVMIERAAPRAVLTSPEVLERAAKDGVRLTGPGVRVLVAGEAAGAEPPDGTVPLESLRGGPAAPARPRRDDEPMIVTHTSGTTGVPKLVVHAASTSLGTFPFQLESKRLPMVTSSRRDVVAGCFSFVHNRLVSWTSAQFSLAPKRVVTLSDPGLDTVERMLAAHRPTSLEALPNMFQHWEELADRRPELFARVRRFNSTFDAVHPRTVRTFLNVSRSRFPVWATGLGQSEIAGISMNVFTRRQARRWEGAQRDTTNVGYPPLVRVKVVDPQSGRRLGRGEPGLLMVAGKARCLTYLGEDDRYRAKLVDGWWNSGDLGERGRFGRIRMLDREVDVLPGMSCIELESTLLDRLPKASEVTVLGVPGGPPVPVLCMRDNHLDPAEWARATAGLPPLGEPRLVPWDEVPRTATWKVRRLELREMVLGTGEVLGTGKWT</sequence>
<proteinExistence type="predicted"/>
<comment type="caution">
    <text evidence="3">The sequence shown here is derived from an EMBL/GenBank/DDBJ whole genome shotgun (WGS) entry which is preliminary data.</text>
</comment>
<accession>A0ABU3QI94</accession>